<accession>A0A0N0IR96</accession>
<reference evidence="1 2" key="1">
    <citation type="submission" date="2015-09" db="EMBL/GenBank/DDBJ databases">
        <title>Draft genome sequence of Thermus scotoductus strain K1 isolated from a geothermal spring in Nagorno-Karabakh, Armenia.</title>
        <authorList>
            <person name="Saghatelyan A."/>
            <person name="Poghosyan L."/>
            <person name="Panosyan H."/>
            <person name="Birkeland N.-K."/>
        </authorList>
    </citation>
    <scope>NUCLEOTIDE SEQUENCE [LARGE SCALE GENOMIC DNA]</scope>
    <source>
        <strain evidence="1 2">K1</strain>
    </source>
</reference>
<comment type="caution">
    <text evidence="1">The sequence shown here is derived from an EMBL/GenBank/DDBJ whole genome shotgun (WGS) entry which is preliminary data.</text>
</comment>
<protein>
    <submittedName>
        <fullName evidence="1">Uncharacterized protein</fullName>
    </submittedName>
</protein>
<sequence>MESAKGRGLWRFLWAVSVFLSLALGQVFPQGGGRYLYSDGTQQELLPTQEGYRLRYWKEGRVFREDWLKGGTEGLFLLGVGLPEGYFPFTPPLLLYPSRMDLGLSWGGSARFRGQRVALSARVEAIEGVRVKAGAFNAYRVRVAYTTEKGGTDLKEIFLVPGLGVVAYRTGEAWVELLRLPQALTPRQGP</sequence>
<dbReference type="EMBL" id="LJJR01000007">
    <property type="protein sequence ID" value="KPD32485.1"/>
    <property type="molecule type" value="Genomic_DNA"/>
</dbReference>
<organism evidence="1 2">
    <name type="scientific">Thermus scotoductus</name>
    <dbReference type="NCBI Taxonomy" id="37636"/>
    <lineage>
        <taxon>Bacteria</taxon>
        <taxon>Thermotogati</taxon>
        <taxon>Deinococcota</taxon>
        <taxon>Deinococci</taxon>
        <taxon>Thermales</taxon>
        <taxon>Thermaceae</taxon>
        <taxon>Thermus</taxon>
    </lineage>
</organism>
<dbReference type="Proteomes" id="UP000053099">
    <property type="component" value="Unassembled WGS sequence"/>
</dbReference>
<dbReference type="AlphaFoldDB" id="A0A0N0IR96"/>
<proteinExistence type="predicted"/>
<gene>
    <name evidence="1" type="ORF">AN926_03515</name>
</gene>
<evidence type="ECO:0000313" key="2">
    <source>
        <dbReference type="Proteomes" id="UP000053099"/>
    </source>
</evidence>
<evidence type="ECO:0000313" key="1">
    <source>
        <dbReference type="EMBL" id="KPD32485.1"/>
    </source>
</evidence>
<dbReference type="PATRIC" id="fig|37636.3.peg.2437"/>
<name>A0A0N0IR96_THESC</name>